<dbReference type="STRING" id="215243.A0A0D2D6W8"/>
<feature type="compositionally biased region" description="Polar residues" evidence="1">
    <location>
        <begin position="488"/>
        <end position="502"/>
    </location>
</feature>
<dbReference type="Proteomes" id="UP000053342">
    <property type="component" value="Unassembled WGS sequence"/>
</dbReference>
<feature type="region of interest" description="Disordered" evidence="1">
    <location>
        <begin position="288"/>
        <end position="361"/>
    </location>
</feature>
<keyword evidence="3" id="KW-1185">Reference proteome</keyword>
<feature type="compositionally biased region" description="Polar residues" evidence="1">
    <location>
        <begin position="113"/>
        <end position="128"/>
    </location>
</feature>
<protein>
    <recommendedName>
        <fullName evidence="4">Protamine P1</fullName>
    </recommendedName>
</protein>
<feature type="compositionally biased region" description="Basic residues" evidence="1">
    <location>
        <begin position="85"/>
        <end position="100"/>
    </location>
</feature>
<feature type="compositionally biased region" description="Basic and acidic residues" evidence="1">
    <location>
        <begin position="333"/>
        <end position="345"/>
    </location>
</feature>
<dbReference type="GeneID" id="27360818"/>
<dbReference type="VEuPathDB" id="FungiDB:PV06_08744"/>
<feature type="region of interest" description="Disordered" evidence="1">
    <location>
        <begin position="80"/>
        <end position="162"/>
    </location>
</feature>
<feature type="compositionally biased region" description="Basic and acidic residues" evidence="1">
    <location>
        <begin position="141"/>
        <end position="154"/>
    </location>
</feature>
<gene>
    <name evidence="2" type="ORF">PV06_08744</name>
</gene>
<dbReference type="AlphaFoldDB" id="A0A0D2D6W8"/>
<dbReference type="RefSeq" id="XP_016259139.1">
    <property type="nucleotide sequence ID" value="XM_016410117.1"/>
</dbReference>
<evidence type="ECO:0000256" key="1">
    <source>
        <dbReference type="SAM" id="MobiDB-lite"/>
    </source>
</evidence>
<evidence type="ECO:0000313" key="2">
    <source>
        <dbReference type="EMBL" id="KIW38923.1"/>
    </source>
</evidence>
<accession>A0A0D2D6W8</accession>
<feature type="region of interest" description="Disordered" evidence="1">
    <location>
        <begin position="392"/>
        <end position="530"/>
    </location>
</feature>
<evidence type="ECO:0008006" key="4">
    <source>
        <dbReference type="Google" id="ProtNLM"/>
    </source>
</evidence>
<proteinExistence type="predicted"/>
<evidence type="ECO:0000313" key="3">
    <source>
        <dbReference type="Proteomes" id="UP000053342"/>
    </source>
</evidence>
<organism evidence="2 3">
    <name type="scientific">Exophiala oligosperma</name>
    <dbReference type="NCBI Taxonomy" id="215243"/>
    <lineage>
        <taxon>Eukaryota</taxon>
        <taxon>Fungi</taxon>
        <taxon>Dikarya</taxon>
        <taxon>Ascomycota</taxon>
        <taxon>Pezizomycotina</taxon>
        <taxon>Eurotiomycetes</taxon>
        <taxon>Chaetothyriomycetidae</taxon>
        <taxon>Chaetothyriales</taxon>
        <taxon>Herpotrichiellaceae</taxon>
        <taxon>Exophiala</taxon>
    </lineage>
</organism>
<feature type="compositionally biased region" description="Polar residues" evidence="1">
    <location>
        <begin position="288"/>
        <end position="299"/>
    </location>
</feature>
<dbReference type="EMBL" id="KN847340">
    <property type="protein sequence ID" value="KIW38923.1"/>
    <property type="molecule type" value="Genomic_DNA"/>
</dbReference>
<dbReference type="OrthoDB" id="5419922at2759"/>
<reference evidence="2 3" key="1">
    <citation type="submission" date="2015-01" db="EMBL/GenBank/DDBJ databases">
        <title>The Genome Sequence of Exophiala oligosperma CBS72588.</title>
        <authorList>
            <consortium name="The Broad Institute Genomics Platform"/>
            <person name="Cuomo C."/>
            <person name="de Hoog S."/>
            <person name="Gorbushina A."/>
            <person name="Stielow B."/>
            <person name="Teixiera M."/>
            <person name="Abouelleil A."/>
            <person name="Chapman S.B."/>
            <person name="Priest M."/>
            <person name="Young S.K."/>
            <person name="Wortman J."/>
            <person name="Nusbaum C."/>
            <person name="Birren B."/>
        </authorList>
    </citation>
    <scope>NUCLEOTIDE SEQUENCE [LARGE SCALE GENOMIC DNA]</scope>
    <source>
        <strain evidence="2 3">CBS 72588</strain>
    </source>
</reference>
<sequence>MPLARAKVPEYPRPVSRVPVDDIPICADTIVYYDEQSNEEIDSEQRAAKKRRIQNFATSYLRGEPIFIASAQLNGPFGKDWRNPWMKRRKSTTRTRSTKRFRPDAAVDPSLQVDRSSLSRQMPLTKTTMLDPPKPQPSKTGLDKQSRARGDRRTSQRYSQEDCNEIRKVEDWLRTSSFYEKAADRPILSPSPAVHSGPKPPPQKTKKWEPAPIPFHLSEVAYTASSFAKLDDVELHNFWPPLDQVQHSQATSSWIPDKKSPKISSPSITAFWPPVQQAHAQPQHIASTNLSNGENSRQHNLVGKSPPPRHRPETHSSEGVMKSNTLSTSLHTALERPPSHAHDSKLPALSSASSKFKHTDDLPSAQIQIQPALHSVPSNLSSNIQIFTAAPDHQKTSVQEQKEPQHADEEAVKMEEENPNDRLKSPLGTPTRSGGRNKVIPAESQSPVHKVTKSITKKKRTTFVTEERSSGSSQGSIKMAMKVAKPSALNQDKTTKIQSGANADSEESPRDNVTEMLSPPPEKPIRGMSERKGILKSSLVTSTEAVASITSDAQIFTNQDAQRPAKLKAIESATSRLKDDDFDVEGAIDDLGSFLGTWDQQQEAVGLKASG</sequence>
<feature type="compositionally biased region" description="Basic and acidic residues" evidence="1">
    <location>
        <begin position="392"/>
        <end position="424"/>
    </location>
</feature>
<name>A0A0D2D6W8_9EURO</name>
<feature type="compositionally biased region" description="Polar residues" evidence="1">
    <location>
        <begin position="322"/>
        <end position="331"/>
    </location>
</feature>
<dbReference type="HOGENOM" id="CLU_390806_0_0_1"/>
<feature type="region of interest" description="Disordered" evidence="1">
    <location>
        <begin position="183"/>
        <end position="210"/>
    </location>
</feature>
<feature type="compositionally biased region" description="Basic residues" evidence="1">
    <location>
        <begin position="450"/>
        <end position="461"/>
    </location>
</feature>
<feature type="region of interest" description="Disordered" evidence="1">
    <location>
        <begin position="249"/>
        <end position="269"/>
    </location>
</feature>